<dbReference type="InterPro" id="IPR011463">
    <property type="entry name" value="DUF1569"/>
</dbReference>
<comment type="caution">
    <text evidence="1">The sequence shown here is derived from an EMBL/GenBank/DDBJ whole genome shotgun (WGS) entry which is preliminary data.</text>
</comment>
<keyword evidence="2" id="KW-1185">Reference proteome</keyword>
<dbReference type="InterPro" id="IPR034660">
    <property type="entry name" value="DinB/YfiT-like"/>
</dbReference>
<dbReference type="EMBL" id="BPFH01000002">
    <property type="protein sequence ID" value="GIT94689.1"/>
    <property type="molecule type" value="Genomic_DNA"/>
</dbReference>
<name>A0ABQ4NJU5_9RHOB</name>
<organism evidence="1 2">
    <name type="scientific">Jannaschia pagri</name>
    <dbReference type="NCBI Taxonomy" id="2829797"/>
    <lineage>
        <taxon>Bacteria</taxon>
        <taxon>Pseudomonadati</taxon>
        <taxon>Pseudomonadota</taxon>
        <taxon>Alphaproteobacteria</taxon>
        <taxon>Rhodobacterales</taxon>
        <taxon>Roseobacteraceae</taxon>
        <taxon>Jannaschia</taxon>
    </lineage>
</organism>
<proteinExistence type="predicted"/>
<protein>
    <recommendedName>
        <fullName evidence="3">DUF1569 domain-containing protein</fullName>
    </recommendedName>
</protein>
<dbReference type="Pfam" id="PF07606">
    <property type="entry name" value="DUF1569"/>
    <property type="match status" value="1"/>
</dbReference>
<accession>A0ABQ4NJU5</accession>
<reference evidence="1 2" key="1">
    <citation type="submission" date="2021-05" db="EMBL/GenBank/DDBJ databases">
        <title>Bacteria Genome sequencing.</title>
        <authorList>
            <person name="Takabe Y."/>
            <person name="Nakajima Y."/>
            <person name="Suzuki S."/>
            <person name="Shiozaki T."/>
        </authorList>
    </citation>
    <scope>NUCLEOTIDE SEQUENCE [LARGE SCALE GENOMIC DNA]</scope>
    <source>
        <strain evidence="1 2">AI_62</strain>
    </source>
</reference>
<evidence type="ECO:0008006" key="3">
    <source>
        <dbReference type="Google" id="ProtNLM"/>
    </source>
</evidence>
<dbReference type="RefSeq" id="WP_220748207.1">
    <property type="nucleotide sequence ID" value="NZ_BPFH01000002.1"/>
</dbReference>
<dbReference type="Gene3D" id="1.20.120.450">
    <property type="entry name" value="dinb family like domain"/>
    <property type="match status" value="1"/>
</dbReference>
<gene>
    <name evidence="1" type="ORF">JANAI62_13120</name>
</gene>
<sequence>MKRRDALIFTAIGCATLTGAAAYVVRPRDHPHLDLSAIIDRLQDTPLDAFAPSSSWSLARTFDHLAQGVEFSMTGYPDLRSAVFRHTVGPLAFAAFQARGAMSHDTADVIPGEVVEANTADMARDRLIRSLRAFDAHDEAPAPHFAFGALDKAQYAKAHAMHIHDHLDEMRST</sequence>
<dbReference type="Proteomes" id="UP000786693">
    <property type="component" value="Unassembled WGS sequence"/>
</dbReference>
<evidence type="ECO:0000313" key="1">
    <source>
        <dbReference type="EMBL" id="GIT94689.1"/>
    </source>
</evidence>
<evidence type="ECO:0000313" key="2">
    <source>
        <dbReference type="Proteomes" id="UP000786693"/>
    </source>
</evidence>